<dbReference type="InterPro" id="IPR036457">
    <property type="entry name" value="PPM-type-like_dom_sf"/>
</dbReference>
<feature type="domain" description="GAF" evidence="3">
    <location>
        <begin position="38"/>
        <end position="185"/>
    </location>
</feature>
<evidence type="ECO:0000256" key="1">
    <source>
        <dbReference type="ARBA" id="ARBA00022801"/>
    </source>
</evidence>
<dbReference type="GO" id="GO:0016791">
    <property type="term" value="F:phosphatase activity"/>
    <property type="evidence" value="ECO:0007669"/>
    <property type="project" value="TreeGrafter"/>
</dbReference>
<evidence type="ECO:0000313" key="5">
    <source>
        <dbReference type="Proteomes" id="UP000605361"/>
    </source>
</evidence>
<dbReference type="AlphaFoldDB" id="A0A931F572"/>
<dbReference type="InterPro" id="IPR001932">
    <property type="entry name" value="PPM-type_phosphatase-like_dom"/>
</dbReference>
<dbReference type="SUPFAM" id="SSF55781">
    <property type="entry name" value="GAF domain-like"/>
    <property type="match status" value="1"/>
</dbReference>
<evidence type="ECO:0000259" key="2">
    <source>
        <dbReference type="Pfam" id="PF07228"/>
    </source>
</evidence>
<proteinExistence type="predicted"/>
<comment type="caution">
    <text evidence="4">The sequence shown here is derived from an EMBL/GenBank/DDBJ whole genome shotgun (WGS) entry which is preliminary data.</text>
</comment>
<organism evidence="4 5">
    <name type="scientific">Nonomuraea cypriaca</name>
    <dbReference type="NCBI Taxonomy" id="1187855"/>
    <lineage>
        <taxon>Bacteria</taxon>
        <taxon>Bacillati</taxon>
        <taxon>Actinomycetota</taxon>
        <taxon>Actinomycetes</taxon>
        <taxon>Streptosporangiales</taxon>
        <taxon>Streptosporangiaceae</taxon>
        <taxon>Nonomuraea</taxon>
    </lineage>
</organism>
<protein>
    <submittedName>
        <fullName evidence="4">SpoIIE family protein phosphatase</fullName>
    </submittedName>
</protein>
<dbReference type="InterPro" id="IPR029016">
    <property type="entry name" value="GAF-like_dom_sf"/>
</dbReference>
<accession>A0A931F572</accession>
<dbReference type="Proteomes" id="UP000605361">
    <property type="component" value="Unassembled WGS sequence"/>
</dbReference>
<feature type="domain" description="PPM-type phosphatase" evidence="2">
    <location>
        <begin position="244"/>
        <end position="312"/>
    </location>
</feature>
<sequence length="373" mass="40042">MRWSSGVGTFTDVEQEWQEERRKELLDRAAAATADLGSLDEVVRTLADVIVPALADVCGIFLLPEFEGESIQLPFVAERLISIARTGIPPVVGPQAIDEERDFVTVIRTRRPILRVFPKGKPPPGSMPPGAEDYAAGTELNSVAMVPVIVDGAVAAVVAAGRYGDRERLNPDDVDLLGRMLAHAHVHLSNAMRFQRTQRVALALQKYLLRDPPRVPGLEIAARYRASATSAEIAGDWYDCFVRPDGSTVLTIGDVAGHDLAAAVMMSQLRNMLRGLAMDRQEPPGDILRRMDVATELLDGEGTATCILAHLEGPDSGVWSLHYSVAAQGAKVDGLYAGRPAIPTGRLILDAVSLGVPTAAGPDTMKTTGSNVR</sequence>
<evidence type="ECO:0000313" key="4">
    <source>
        <dbReference type="EMBL" id="MBF8191796.1"/>
    </source>
</evidence>
<dbReference type="PANTHER" id="PTHR43156">
    <property type="entry name" value="STAGE II SPORULATION PROTEIN E-RELATED"/>
    <property type="match status" value="1"/>
</dbReference>
<dbReference type="EMBL" id="JADOGI010000177">
    <property type="protein sequence ID" value="MBF8191796.1"/>
    <property type="molecule type" value="Genomic_DNA"/>
</dbReference>
<dbReference type="PANTHER" id="PTHR43156:SF2">
    <property type="entry name" value="STAGE II SPORULATION PROTEIN E"/>
    <property type="match status" value="1"/>
</dbReference>
<dbReference type="Gene3D" id="3.60.40.10">
    <property type="entry name" value="PPM-type phosphatase domain"/>
    <property type="match status" value="1"/>
</dbReference>
<keyword evidence="5" id="KW-1185">Reference proteome</keyword>
<dbReference type="InterPro" id="IPR003018">
    <property type="entry name" value="GAF"/>
</dbReference>
<dbReference type="Pfam" id="PF07228">
    <property type="entry name" value="SpoIIE"/>
    <property type="match status" value="1"/>
</dbReference>
<dbReference type="InterPro" id="IPR052016">
    <property type="entry name" value="Bact_Sigma-Reg"/>
</dbReference>
<dbReference type="Pfam" id="PF13185">
    <property type="entry name" value="GAF_2"/>
    <property type="match status" value="1"/>
</dbReference>
<reference evidence="4" key="1">
    <citation type="submission" date="2020-11" db="EMBL/GenBank/DDBJ databases">
        <title>Whole-genome analyses of Nonomuraea sp. K274.</title>
        <authorList>
            <person name="Veyisoglu A."/>
        </authorList>
    </citation>
    <scope>NUCLEOTIDE SEQUENCE</scope>
    <source>
        <strain evidence="4">K274</strain>
    </source>
</reference>
<name>A0A931F572_9ACTN</name>
<evidence type="ECO:0000259" key="3">
    <source>
        <dbReference type="Pfam" id="PF13185"/>
    </source>
</evidence>
<keyword evidence="1" id="KW-0378">Hydrolase</keyword>
<dbReference type="Gene3D" id="3.30.450.40">
    <property type="match status" value="1"/>
</dbReference>
<gene>
    <name evidence="4" type="ORF">ITP53_40135</name>
</gene>